<feature type="region of interest" description="Disordered" evidence="1">
    <location>
        <begin position="102"/>
        <end position="221"/>
    </location>
</feature>
<evidence type="ECO:0000313" key="3">
    <source>
        <dbReference type="Proteomes" id="UP000325945"/>
    </source>
</evidence>
<feature type="compositionally biased region" description="Low complexity" evidence="1">
    <location>
        <begin position="167"/>
        <end position="186"/>
    </location>
</feature>
<dbReference type="EMBL" id="ML741812">
    <property type="protein sequence ID" value="KAE8325003.1"/>
    <property type="molecule type" value="Genomic_DNA"/>
</dbReference>
<dbReference type="Proteomes" id="UP000325945">
    <property type="component" value="Unassembled WGS sequence"/>
</dbReference>
<feature type="compositionally biased region" description="Basic residues" evidence="1">
    <location>
        <begin position="157"/>
        <end position="166"/>
    </location>
</feature>
<accession>A0A5N6WW85</accession>
<sequence>MSGLQHSRGADGPVTAAAAGAGGDPNRGGRRGRDGKKPPADRVTVNKGWYCKFGCKTIHPGKPCPMIELGQRMWAIREQYLRERDSTVAAYSAVLASLPAADHHGASAPSRRGGVGAPRGANTPTPGGSSIRPLPAAADGNNNSSAGNRNEGGERRLNHRQRRSRARLQAFQAQRQRQQQQQQHASTGDTQMGTEMATATPAGESQSESISAPGASPETGA</sequence>
<evidence type="ECO:0000256" key="1">
    <source>
        <dbReference type="SAM" id="MobiDB-lite"/>
    </source>
</evidence>
<feature type="compositionally biased region" description="Low complexity" evidence="1">
    <location>
        <begin position="136"/>
        <end position="149"/>
    </location>
</feature>
<proteinExistence type="predicted"/>
<feature type="compositionally biased region" description="Basic and acidic residues" evidence="1">
    <location>
        <begin position="31"/>
        <end position="40"/>
    </location>
</feature>
<name>A0A5N6WW85_9EURO</name>
<dbReference type="AlphaFoldDB" id="A0A5N6WW85"/>
<organism evidence="2 3">
    <name type="scientific">Aspergillus sergii</name>
    <dbReference type="NCBI Taxonomy" id="1034303"/>
    <lineage>
        <taxon>Eukaryota</taxon>
        <taxon>Fungi</taxon>
        <taxon>Dikarya</taxon>
        <taxon>Ascomycota</taxon>
        <taxon>Pezizomycotina</taxon>
        <taxon>Eurotiomycetes</taxon>
        <taxon>Eurotiomycetidae</taxon>
        <taxon>Eurotiales</taxon>
        <taxon>Aspergillaceae</taxon>
        <taxon>Aspergillus</taxon>
        <taxon>Aspergillus subgen. Circumdati</taxon>
    </lineage>
</organism>
<feature type="compositionally biased region" description="Low complexity" evidence="1">
    <location>
        <begin position="10"/>
        <end position="19"/>
    </location>
</feature>
<keyword evidence="3" id="KW-1185">Reference proteome</keyword>
<evidence type="ECO:0000313" key="2">
    <source>
        <dbReference type="EMBL" id="KAE8325003.1"/>
    </source>
</evidence>
<feature type="region of interest" description="Disordered" evidence="1">
    <location>
        <begin position="1"/>
        <end position="43"/>
    </location>
</feature>
<protein>
    <submittedName>
        <fullName evidence="2">Uncharacterized protein</fullName>
    </submittedName>
</protein>
<gene>
    <name evidence="2" type="ORF">BDV39DRAFT_207314</name>
</gene>
<reference evidence="3" key="1">
    <citation type="submission" date="2019-04" db="EMBL/GenBank/DDBJ databases">
        <title>Friends and foes A comparative genomics studyof 23 Aspergillus species from section Flavi.</title>
        <authorList>
            <consortium name="DOE Joint Genome Institute"/>
            <person name="Kjaerbolling I."/>
            <person name="Vesth T."/>
            <person name="Frisvad J.C."/>
            <person name="Nybo J.L."/>
            <person name="Theobald S."/>
            <person name="Kildgaard S."/>
            <person name="Isbrandt T."/>
            <person name="Kuo A."/>
            <person name="Sato A."/>
            <person name="Lyhne E.K."/>
            <person name="Kogle M.E."/>
            <person name="Wiebenga A."/>
            <person name="Kun R.S."/>
            <person name="Lubbers R.J."/>
            <person name="Makela M.R."/>
            <person name="Barry K."/>
            <person name="Chovatia M."/>
            <person name="Clum A."/>
            <person name="Daum C."/>
            <person name="Haridas S."/>
            <person name="He G."/>
            <person name="LaButti K."/>
            <person name="Lipzen A."/>
            <person name="Mondo S."/>
            <person name="Riley R."/>
            <person name="Salamov A."/>
            <person name="Simmons B.A."/>
            <person name="Magnuson J.K."/>
            <person name="Henrissat B."/>
            <person name="Mortensen U.H."/>
            <person name="Larsen T.O."/>
            <person name="Devries R.P."/>
            <person name="Grigoriev I.V."/>
            <person name="Machida M."/>
            <person name="Baker S.E."/>
            <person name="Andersen M.R."/>
        </authorList>
    </citation>
    <scope>NUCLEOTIDE SEQUENCE [LARGE SCALE GENOMIC DNA]</scope>
    <source>
        <strain evidence="3">CBS 130017</strain>
    </source>
</reference>